<feature type="region of interest" description="Disordered" evidence="1">
    <location>
        <begin position="96"/>
        <end position="130"/>
    </location>
</feature>
<name>G0SHV1_CHATD</name>
<protein>
    <submittedName>
        <fullName evidence="2">Uncharacterized protein</fullName>
    </submittedName>
</protein>
<evidence type="ECO:0000256" key="1">
    <source>
        <dbReference type="SAM" id="MobiDB-lite"/>
    </source>
</evidence>
<keyword evidence="3" id="KW-1185">Reference proteome</keyword>
<dbReference type="AlphaFoldDB" id="G0SHV1"/>
<dbReference type="Proteomes" id="UP000008066">
    <property type="component" value="Unassembled WGS sequence"/>
</dbReference>
<dbReference type="GeneID" id="18261385"/>
<dbReference type="EMBL" id="GL988048">
    <property type="protein sequence ID" value="EGS17021.1"/>
    <property type="molecule type" value="Genomic_DNA"/>
</dbReference>
<sequence length="130" mass="14575">MTLPASTLKCFQTPRVYPRELTNRIYECLTAYISVIKAEPESHVHDLQKVNSSTPPEDIPYTIYRTKEAARCAAKQLSILRRWASKENVVLGATSRFEDRSPTRSFRSGPAAEPKNPVKTGAELTVTHNA</sequence>
<gene>
    <name evidence="2" type="ORF">CTHT_0073470</name>
</gene>
<accession>G0SHV1</accession>
<organism evidence="3">
    <name type="scientific">Chaetomium thermophilum (strain DSM 1495 / CBS 144.50 / IMI 039719)</name>
    <name type="common">Thermochaetoides thermophila</name>
    <dbReference type="NCBI Taxonomy" id="759272"/>
    <lineage>
        <taxon>Eukaryota</taxon>
        <taxon>Fungi</taxon>
        <taxon>Dikarya</taxon>
        <taxon>Ascomycota</taxon>
        <taxon>Pezizomycotina</taxon>
        <taxon>Sordariomycetes</taxon>
        <taxon>Sordariomycetidae</taxon>
        <taxon>Sordariales</taxon>
        <taxon>Chaetomiaceae</taxon>
        <taxon>Thermochaetoides</taxon>
    </lineage>
</organism>
<evidence type="ECO:0000313" key="2">
    <source>
        <dbReference type="EMBL" id="EGS17021.1"/>
    </source>
</evidence>
<dbReference type="RefSeq" id="XP_006697603.1">
    <property type="nucleotide sequence ID" value="XM_006697540.1"/>
</dbReference>
<dbReference type="HOGENOM" id="CLU_1937921_0_0_1"/>
<dbReference type="KEGG" id="cthr:CTHT_0073470"/>
<evidence type="ECO:0000313" key="3">
    <source>
        <dbReference type="Proteomes" id="UP000008066"/>
    </source>
</evidence>
<proteinExistence type="predicted"/>
<reference evidence="2 3" key="1">
    <citation type="journal article" date="2011" name="Cell">
        <title>Insight into structure and assembly of the nuclear pore complex by utilizing the genome of a eukaryotic thermophile.</title>
        <authorList>
            <person name="Amlacher S."/>
            <person name="Sarges P."/>
            <person name="Flemming D."/>
            <person name="van Noort V."/>
            <person name="Kunze R."/>
            <person name="Devos D.P."/>
            <person name="Arumugam M."/>
            <person name="Bork P."/>
            <person name="Hurt E."/>
        </authorList>
    </citation>
    <scope>NUCLEOTIDE SEQUENCE [LARGE SCALE GENOMIC DNA]</scope>
    <source>
        <strain evidence="3">DSM 1495 / CBS 144.50 / IMI 039719</strain>
    </source>
</reference>